<dbReference type="InterPro" id="IPR015925">
    <property type="entry name" value="Ryanodine_IP3_receptor"/>
</dbReference>
<feature type="region of interest" description="Disordered" evidence="6">
    <location>
        <begin position="66"/>
        <end position="87"/>
    </location>
</feature>
<organism evidence="9 10">
    <name type="scientific">Paragonimus heterotremus</name>
    <dbReference type="NCBI Taxonomy" id="100268"/>
    <lineage>
        <taxon>Eukaryota</taxon>
        <taxon>Metazoa</taxon>
        <taxon>Spiralia</taxon>
        <taxon>Lophotrochozoa</taxon>
        <taxon>Platyhelminthes</taxon>
        <taxon>Trematoda</taxon>
        <taxon>Digenea</taxon>
        <taxon>Plagiorchiida</taxon>
        <taxon>Troglotremata</taxon>
        <taxon>Troglotrematidae</taxon>
        <taxon>Paragonimus</taxon>
    </lineage>
</organism>
<comment type="subcellular location">
    <subcellularLocation>
        <location evidence="1">Membrane</location>
        <topology evidence="1">Multi-pass membrane protein</topology>
    </subcellularLocation>
</comment>
<dbReference type="Proteomes" id="UP000748531">
    <property type="component" value="Unassembled WGS sequence"/>
</dbReference>
<keyword evidence="3 7" id="KW-1133">Transmembrane helix</keyword>
<dbReference type="Pfam" id="PF00520">
    <property type="entry name" value="Ion_trans"/>
    <property type="match status" value="1"/>
</dbReference>
<dbReference type="SUPFAM" id="SSF100909">
    <property type="entry name" value="IP3 receptor type 1 binding core, domain 2"/>
    <property type="match status" value="1"/>
</dbReference>
<gene>
    <name evidence="9" type="ORF">PHET_01397</name>
</gene>
<dbReference type="EMBL" id="LUCH01000411">
    <property type="protein sequence ID" value="KAF5405214.1"/>
    <property type="molecule type" value="Genomic_DNA"/>
</dbReference>
<proteinExistence type="predicted"/>
<accession>A0A8J4THY7</accession>
<keyword evidence="2 7" id="KW-0812">Transmembrane</keyword>
<name>A0A8J4THY7_9TREM</name>
<evidence type="ECO:0000256" key="7">
    <source>
        <dbReference type="SAM" id="Phobius"/>
    </source>
</evidence>
<feature type="transmembrane region" description="Helical" evidence="7">
    <location>
        <begin position="1567"/>
        <end position="1595"/>
    </location>
</feature>
<sequence length="1925" mass="217698">MDVRLDHAIHCVVAFYQKKVECFSSISWFSDSCLQKLSQDEECSLINECIEFALQMKPDTTDCPYVTESDEKLPKPVSDGNSSSSPRLELLDMDGQKGRLLTTVMARLVLSPHKSLVTESLELLFRQYGQYEEFSIAMKQIQVLCDEQDISAFQQLRNDINRLKNLVEQSELWIKKINAVELPDVTQLEPENSKQSAVHNFYVIENILTNILRVCDAGTVNYGVSAFSTLSYRDRIGIGCESVQDGKHRRLQEMLHHLGLHHALVQLLNVPFRVTNEQTDEILHLAKKLIFLLCEGNETNQQIMLQHVEQFLTQKVEDVLVLTTIVAHILQLPPGLQSKIVRHMVRSIQHSGPRFCWLRPLAIILSSHKTPLRTLQDMVLSELFSLSECVFSELLNPAIVIESMEQFDVTTVPTFDDVVQSVGDTMQPWELIHAHLQLIEILSLGSAGNNTFVQLQCQTWFSLSNVVNVLTAQIKRSNMLCHPMHQIYLTYVENVFFNVDDGNKRIWTPGSPIWILWVHIAEEFEKFLMDQNNQLQSPIEAINDTLRCLKSFFQTSTGQSSSVIKAQIPLIERLLNSIAKLSSIHSLNACATACLQTAVQIASLSNLRVALENVNQPKPALNQSGPSLKRFAQALRHFQAQHKFSIQSSRSKFLQKRQSNIVGATSVLETLSQPRESIVECAITPQTHNAIAIDSVAQRNDHWETEVPPLIRKHLELISEGITLKLKPLVEAKHALLVSAVCGLSRQPIPHSPSDQAVFGPDAFLTAIIRHAHQLIDTGGDSRLVDLLEMLQHVVRTRPVHELLETVEPKIAHFISSPTLAETTVERTRPRSKTHRALCELIVRCVTASENDERIFIKSVKLANGLLQDGNQQIQNTIYDILTGDQSNAQFFHALFRRLHYAQTQVSAENGLLRTENPTSTETQKLTVIDCNSNTVHDSLPPTWTELLLSTRPLLYFLHQLCSSHHAGFQNLLRCQPKHLTSYNLIEETQLILTSLTGAVASTSDACQIKPLEAGKKIVLRSDNPIPVRPSRRHTVGVVNLNTSSNQLLDLGNNVVSTTTDCSNSQKPHQVTTARNPTAQKVNRVWSSSLFLMSPSILEFVLLLLSCLTEFCRGPCSANQDLLLDSPNSYVLEVIVKLATENPSQLNRSMSPKLMSVSAKLKLQAAKLLLALVEGRHDDLVARRLLTHLPSVYLLTTVRRHYEFALRGHLTNNTVRTAIEEVGHCLYILAQQLSPYCSVLRAVSLESTQPDRESKNQQDSQNTIQQRDAIVRALRFYQQKTAQIEIVGKEDVIEKLSFPIPPVCRYLSPEYQNQMLASCPLDERSSKFPALFGQLGDVFAEILCKQTLLARPVYNWFLRNSIPLTDACFYLTVCINCFIVLCYPFEQTSPIDSAQRTVWFHQYPITLWPLLPSFCLVSVCFVTCVPIYVTIGLGSLCLLVYAGAERAILILGFINVVLRITNLYVLFDECRVKNRYRQSSLTIFRHAQVDRTRESNVHRFGHLVKSEREQKCASNASKESCNFIPSSAVRSDCCENFVRKIRKCFSTQQSRWLNWFHTVLRQLSGRIYLQFGFTLVTVLGVTVHPFFHSVVLLDVVNREETLLNVIRSVTKNGQSILLTAILALVIIYIYALLGYVYFKDDFVLEVEPLLVPAEQSQLCQQDIASETSVMNNNSNTYDTQANRLCSRTTPYDPEGVIEAHRERHCDSLRMCILTTLHEGLRNGGGIADVLRRPSIQEADFLFRTIYDLSFFVIVIIIVLNLVFGVIVDTFAALRQEKQDREELARNNCCVCGLQRSVFEQNGLNFDTHVTQEHNIRHYLCFLILLHSKSREDLTGPESYVTQLLQTRDLSWVPTHRAMSLISTDTEHSSQPDEVVQQIVTKLENTIKTVSELEGAVHDLKNLLLQQRAEQRKSKLMSIIANAQEV</sequence>
<feature type="domain" description="Ion transport" evidence="8">
    <location>
        <begin position="1576"/>
        <end position="1777"/>
    </location>
</feature>
<evidence type="ECO:0000259" key="8">
    <source>
        <dbReference type="Pfam" id="PF00520"/>
    </source>
</evidence>
<dbReference type="GO" id="GO:0006816">
    <property type="term" value="P:calcium ion transport"/>
    <property type="evidence" value="ECO:0007669"/>
    <property type="project" value="InterPro"/>
</dbReference>
<dbReference type="GO" id="GO:0016020">
    <property type="term" value="C:membrane"/>
    <property type="evidence" value="ECO:0007669"/>
    <property type="project" value="UniProtKB-SubCell"/>
</dbReference>
<dbReference type="PANTHER" id="PTHR45816">
    <property type="entry name" value="MIR DOMAIN-CONTAINING PROTEIN"/>
    <property type="match status" value="1"/>
</dbReference>
<evidence type="ECO:0000256" key="6">
    <source>
        <dbReference type="SAM" id="MobiDB-lite"/>
    </source>
</evidence>
<evidence type="ECO:0000256" key="1">
    <source>
        <dbReference type="ARBA" id="ARBA00004141"/>
    </source>
</evidence>
<feature type="coiled-coil region" evidence="5">
    <location>
        <begin position="1882"/>
        <end position="1909"/>
    </location>
</feature>
<dbReference type="OrthoDB" id="76898at2759"/>
<feature type="transmembrane region" description="Helical" evidence="7">
    <location>
        <begin position="1448"/>
        <end position="1467"/>
    </location>
</feature>
<keyword evidence="10" id="KW-1185">Reference proteome</keyword>
<evidence type="ECO:0000313" key="10">
    <source>
        <dbReference type="Proteomes" id="UP000748531"/>
    </source>
</evidence>
<dbReference type="PANTHER" id="PTHR45816:SF4">
    <property type="entry name" value="RYR_IP3R HOMOLOGY ASSOCIATED DOMAIN-CONTAINING PROTEIN"/>
    <property type="match status" value="1"/>
</dbReference>
<feature type="transmembrane region" description="Helical" evidence="7">
    <location>
        <begin position="1410"/>
        <end position="1441"/>
    </location>
</feature>
<dbReference type="InterPro" id="IPR035910">
    <property type="entry name" value="RyR/IP3R_RIH_dom_sf"/>
</dbReference>
<keyword evidence="5" id="KW-0175">Coiled coil</keyword>
<reference evidence="9" key="1">
    <citation type="submission" date="2019-05" db="EMBL/GenBank/DDBJ databases">
        <title>Annotation for the trematode Paragonimus heterotremus.</title>
        <authorList>
            <person name="Choi Y.-J."/>
        </authorList>
    </citation>
    <scope>NUCLEOTIDE SEQUENCE</scope>
    <source>
        <strain evidence="9">LC</strain>
    </source>
</reference>
<evidence type="ECO:0000256" key="5">
    <source>
        <dbReference type="SAM" id="Coils"/>
    </source>
</evidence>
<protein>
    <recommendedName>
        <fullName evidence="8">Ion transport domain-containing protein</fullName>
    </recommendedName>
</protein>
<feature type="transmembrane region" description="Helical" evidence="7">
    <location>
        <begin position="1616"/>
        <end position="1638"/>
    </location>
</feature>
<feature type="transmembrane region" description="Helical" evidence="7">
    <location>
        <begin position="1748"/>
        <end position="1773"/>
    </location>
</feature>
<evidence type="ECO:0000256" key="3">
    <source>
        <dbReference type="ARBA" id="ARBA00022989"/>
    </source>
</evidence>
<feature type="transmembrane region" description="Helical" evidence="7">
    <location>
        <begin position="1367"/>
        <end position="1386"/>
    </location>
</feature>
<keyword evidence="4 7" id="KW-0472">Membrane</keyword>
<dbReference type="InterPro" id="IPR005821">
    <property type="entry name" value="Ion_trans_dom"/>
</dbReference>
<dbReference type="Gene3D" id="1.10.287.70">
    <property type="match status" value="1"/>
</dbReference>
<evidence type="ECO:0000313" key="9">
    <source>
        <dbReference type="EMBL" id="KAF5405214.1"/>
    </source>
</evidence>
<evidence type="ECO:0000256" key="4">
    <source>
        <dbReference type="ARBA" id="ARBA00023136"/>
    </source>
</evidence>
<evidence type="ECO:0000256" key="2">
    <source>
        <dbReference type="ARBA" id="ARBA00022692"/>
    </source>
</evidence>
<dbReference type="GO" id="GO:0005216">
    <property type="term" value="F:monoatomic ion channel activity"/>
    <property type="evidence" value="ECO:0007669"/>
    <property type="project" value="InterPro"/>
</dbReference>
<comment type="caution">
    <text evidence="9">The sequence shown here is derived from an EMBL/GenBank/DDBJ whole genome shotgun (WGS) entry which is preliminary data.</text>
</comment>